<dbReference type="PANTHER" id="PTHR37799">
    <property type="entry name" value="37S RIBOSOMAL PROTEIN S25, MITOCHONDRIAL"/>
    <property type="match status" value="1"/>
</dbReference>
<comment type="subcellular location">
    <subcellularLocation>
        <location evidence="1 6">Mitochondrion</location>
    </subcellularLocation>
</comment>
<dbReference type="CDD" id="cd23701">
    <property type="entry name" value="At1g26750"/>
    <property type="match status" value="1"/>
</dbReference>
<dbReference type="OrthoDB" id="5542239at2759"/>
<evidence type="ECO:0000256" key="4">
    <source>
        <dbReference type="ARBA" id="ARBA00023128"/>
    </source>
</evidence>
<dbReference type="GO" id="GO:0005763">
    <property type="term" value="C:mitochondrial small ribosomal subunit"/>
    <property type="evidence" value="ECO:0007669"/>
    <property type="project" value="UniProtKB-UniRule"/>
</dbReference>
<evidence type="ECO:0000256" key="2">
    <source>
        <dbReference type="ARBA" id="ARBA00009864"/>
    </source>
</evidence>
<dbReference type="Proteomes" id="UP000078576">
    <property type="component" value="Unassembled WGS sequence"/>
</dbReference>
<evidence type="ECO:0000256" key="6">
    <source>
        <dbReference type="PIRNR" id="PIRNR029764"/>
    </source>
</evidence>
<dbReference type="EMBL" id="KN714885">
    <property type="protein sequence ID" value="KUI63277.1"/>
    <property type="molecule type" value="Genomic_DNA"/>
</dbReference>
<dbReference type="GO" id="GO:0003735">
    <property type="term" value="F:structural constituent of ribosome"/>
    <property type="evidence" value="ECO:0007669"/>
    <property type="project" value="UniProtKB-UniRule"/>
</dbReference>
<name>A0A194VGY8_CYTMA</name>
<evidence type="ECO:0000313" key="8">
    <source>
        <dbReference type="Proteomes" id="UP000078576"/>
    </source>
</evidence>
<proteinExistence type="inferred from homology"/>
<gene>
    <name evidence="7" type="ORF">VP1G_10421</name>
</gene>
<dbReference type="InterPro" id="IPR016939">
    <property type="entry name" value="Ribosomal_mS23_fun"/>
</dbReference>
<dbReference type="AlphaFoldDB" id="A0A194VGY8"/>
<dbReference type="STRING" id="694573.A0A194VGY8"/>
<keyword evidence="3 6" id="KW-0689">Ribosomal protein</keyword>
<comment type="similarity">
    <text evidence="2">Belongs to the mitochondrion-specific ribosomal protein mS23 family.</text>
</comment>
<keyword evidence="8" id="KW-1185">Reference proteome</keyword>
<dbReference type="PANTHER" id="PTHR37799:SF1">
    <property type="entry name" value="SMALL RIBOSOMAL SUBUNIT PROTEIN MS23"/>
    <property type="match status" value="1"/>
</dbReference>
<dbReference type="InterPro" id="IPR059242">
    <property type="entry name" value="mS23_dom"/>
</dbReference>
<sequence>MGRSFRPQRVFQRAKINLSIPRNDRGPRAVPPVWLKVIERIPPSEILTRPKPITHRDPDPRQRHPRNIFKPQQITYPEDELRLTFFKDHPWELARPKVVVELDGKDSRYVDWSKGLRQPGMTVSGESVVQRQLWLMENVESMTKEQAYDIARKEFYDIRQQEEIQRRITQEEARMVGGYFGKTRLQVSMELEDVMYEKWKKWAEGEALKLQSERDSAYANFGNEDNVNTASVGIEEADHIH</sequence>
<protein>
    <recommendedName>
        <fullName evidence="6">37S ribosomal protein S25, mitochondrial</fullName>
    </recommendedName>
</protein>
<organism evidence="7 8">
    <name type="scientific">Cytospora mali</name>
    <name type="common">Apple Valsa canker fungus</name>
    <name type="synonym">Valsa mali</name>
    <dbReference type="NCBI Taxonomy" id="578113"/>
    <lineage>
        <taxon>Eukaryota</taxon>
        <taxon>Fungi</taxon>
        <taxon>Dikarya</taxon>
        <taxon>Ascomycota</taxon>
        <taxon>Pezizomycotina</taxon>
        <taxon>Sordariomycetes</taxon>
        <taxon>Sordariomycetidae</taxon>
        <taxon>Diaporthales</taxon>
        <taxon>Cytosporaceae</taxon>
        <taxon>Cytospora</taxon>
    </lineage>
</organism>
<accession>A0A194VGY8</accession>
<comment type="subunit">
    <text evidence="6">Component of the mitochondrial small ribosomal subunit.</text>
</comment>
<keyword evidence="5 6" id="KW-0687">Ribonucleoprotein</keyword>
<evidence type="ECO:0000313" key="7">
    <source>
        <dbReference type="EMBL" id="KUI63277.1"/>
    </source>
</evidence>
<dbReference type="PIRSF" id="PIRSF029764">
    <property type="entry name" value="RSM25"/>
    <property type="match status" value="1"/>
</dbReference>
<keyword evidence="4 6" id="KW-0496">Mitochondrion</keyword>
<evidence type="ECO:0000256" key="3">
    <source>
        <dbReference type="ARBA" id="ARBA00022980"/>
    </source>
</evidence>
<evidence type="ECO:0000256" key="5">
    <source>
        <dbReference type="ARBA" id="ARBA00023274"/>
    </source>
</evidence>
<dbReference type="Pfam" id="PF13741">
    <property type="entry name" value="MRP-S25"/>
    <property type="match status" value="1"/>
</dbReference>
<evidence type="ECO:0000256" key="1">
    <source>
        <dbReference type="ARBA" id="ARBA00004173"/>
    </source>
</evidence>
<reference evidence="8" key="1">
    <citation type="submission" date="2014-12" db="EMBL/GenBank/DDBJ databases">
        <title>Genome Sequence of Valsa Canker Pathogens Uncovers a Specific Adaption of Colonization on Woody Bark.</title>
        <authorList>
            <person name="Yin Z."/>
            <person name="Liu H."/>
            <person name="Gao X."/>
            <person name="Li Z."/>
            <person name="Song N."/>
            <person name="Ke X."/>
            <person name="Dai Q."/>
            <person name="Wu Y."/>
            <person name="Sun Y."/>
            <person name="Xu J.-R."/>
            <person name="Kang Z.K."/>
            <person name="Wang L."/>
            <person name="Huang L."/>
        </authorList>
    </citation>
    <scope>NUCLEOTIDE SEQUENCE [LARGE SCALE GENOMIC DNA]</scope>
    <source>
        <strain evidence="8">SXYL134</strain>
    </source>
</reference>